<dbReference type="Proteomes" id="UP000072874">
    <property type="component" value="Chromosome 13"/>
</dbReference>
<feature type="compositionally biased region" description="Basic and acidic residues" evidence="5">
    <location>
        <begin position="246"/>
        <end position="309"/>
    </location>
</feature>
<dbReference type="Pfam" id="PF00076">
    <property type="entry name" value="RRM_1"/>
    <property type="match status" value="3"/>
</dbReference>
<protein>
    <submittedName>
        <fullName evidence="8">Splicing factor 1, putative</fullName>
    </submittedName>
    <submittedName>
        <fullName evidence="7">Splicing factor, putative</fullName>
    </submittedName>
</protein>
<dbReference type="GO" id="GO:0009967">
    <property type="term" value="P:positive regulation of signal transduction"/>
    <property type="evidence" value="ECO:0007669"/>
    <property type="project" value="UniProtKB-ARBA"/>
</dbReference>
<feature type="compositionally biased region" description="Basic and acidic residues" evidence="5">
    <location>
        <begin position="78"/>
        <end position="95"/>
    </location>
</feature>
<dbReference type="VEuPathDB" id="PlasmoDB:Py17XNL_001303274"/>
<dbReference type="InterPro" id="IPR000504">
    <property type="entry name" value="RRM_dom"/>
</dbReference>
<evidence type="ECO:0000313" key="8">
    <source>
        <dbReference type="EMBL" id="VTZ80796.1"/>
    </source>
</evidence>
<feature type="region of interest" description="Disordered" evidence="5">
    <location>
        <begin position="1"/>
        <end position="309"/>
    </location>
</feature>
<dbReference type="InterPro" id="IPR029123">
    <property type="entry name" value="RBM39_linker"/>
</dbReference>
<organism evidence="7 10">
    <name type="scientific">Plasmodium yoelii</name>
    <dbReference type="NCBI Taxonomy" id="5861"/>
    <lineage>
        <taxon>Eukaryota</taxon>
        <taxon>Sar</taxon>
        <taxon>Alveolata</taxon>
        <taxon>Apicomplexa</taxon>
        <taxon>Aconoidasida</taxon>
        <taxon>Haemosporida</taxon>
        <taxon>Plasmodiidae</taxon>
        <taxon>Plasmodium</taxon>
        <taxon>Plasmodium (Vinckeia)</taxon>
    </lineage>
</organism>
<evidence type="ECO:0000259" key="6">
    <source>
        <dbReference type="PROSITE" id="PS50102"/>
    </source>
</evidence>
<dbReference type="VEuPathDB" id="PlasmoDB:PY17X_1341800"/>
<feature type="compositionally biased region" description="Basic and acidic residues" evidence="5">
    <location>
        <begin position="8"/>
        <end position="17"/>
    </location>
</feature>
<reference evidence="8" key="2">
    <citation type="submission" date="2014-05" db="EMBL/GenBank/DDBJ databases">
        <authorList>
            <person name="Aslett M.A."/>
            <person name="De Silva N."/>
        </authorList>
    </citation>
    <scope>NUCLEOTIDE SEQUENCE</scope>
    <source>
        <strain evidence="8">17X</strain>
    </source>
</reference>
<reference evidence="8" key="4">
    <citation type="submission" date="2019-05" db="EMBL/GenBank/DDBJ databases">
        <authorList>
            <consortium name="Pathogen Informatics"/>
        </authorList>
    </citation>
    <scope>NUCLEOTIDE SEQUENCE</scope>
    <source>
        <strain evidence="8">17X</strain>
    </source>
</reference>
<dbReference type="GO" id="GO:0003729">
    <property type="term" value="F:mRNA binding"/>
    <property type="evidence" value="ECO:0007669"/>
    <property type="project" value="UniProtKB-ARBA"/>
</dbReference>
<dbReference type="CDD" id="cd12283">
    <property type="entry name" value="RRM1_RBM39_like"/>
    <property type="match status" value="1"/>
</dbReference>
<reference evidence="7" key="3">
    <citation type="submission" date="2014-05" db="EMBL/GenBank/DDBJ databases">
        <authorList>
            <person name="Aslett A.Martin."/>
            <person name="De Silva Nishadi"/>
        </authorList>
    </citation>
    <scope>NUCLEOTIDE SEQUENCE</scope>
    <source>
        <strain evidence="7">YM</strain>
    </source>
</reference>
<feature type="domain" description="RRM" evidence="6">
    <location>
        <begin position="318"/>
        <end position="396"/>
    </location>
</feature>
<feature type="compositionally biased region" description="Basic residues" evidence="5">
    <location>
        <begin position="222"/>
        <end position="245"/>
    </location>
</feature>
<evidence type="ECO:0000313" key="7">
    <source>
        <dbReference type="EMBL" id="CDU20038.1"/>
    </source>
</evidence>
<dbReference type="EMBL" id="LK934641">
    <property type="protein sequence ID" value="CDU20038.1"/>
    <property type="molecule type" value="Genomic_DNA"/>
</dbReference>
<dbReference type="PROSITE" id="PS50102">
    <property type="entry name" value="RRM"/>
    <property type="match status" value="2"/>
</dbReference>
<feature type="region of interest" description="Disordered" evidence="5">
    <location>
        <begin position="520"/>
        <end position="549"/>
    </location>
</feature>
<dbReference type="GO" id="GO:0005737">
    <property type="term" value="C:cytoplasm"/>
    <property type="evidence" value="ECO:0007669"/>
    <property type="project" value="UniProtKB-ARBA"/>
</dbReference>
<dbReference type="Pfam" id="PF15519">
    <property type="entry name" value="RBM39linker"/>
    <property type="match status" value="1"/>
</dbReference>
<dbReference type="SMART" id="SM00360">
    <property type="entry name" value="RRM"/>
    <property type="match status" value="3"/>
</dbReference>
<dbReference type="GO" id="GO:0005634">
    <property type="term" value="C:nucleus"/>
    <property type="evidence" value="ECO:0007669"/>
    <property type="project" value="InterPro"/>
</dbReference>
<dbReference type="PANTHER" id="PTHR48036">
    <property type="entry name" value="SPLICING FACTOR (PAD-1), PUTATIVE (AFU_ORTHOLOGUE AFUA_1G15810)-RELATED"/>
    <property type="match status" value="1"/>
</dbReference>
<keyword evidence="3 4" id="KW-0694">RNA-binding</keyword>
<gene>
    <name evidence="8" type="ORF">PY17X_1341800</name>
    <name evidence="7" type="ORF">PYYM_1338800</name>
</gene>
<dbReference type="SUPFAM" id="SSF54928">
    <property type="entry name" value="RNA-binding domain, RBD"/>
    <property type="match status" value="2"/>
</dbReference>
<dbReference type="FunFam" id="3.30.70.330:FF:000383">
    <property type="entry name" value="Sex lethal, isoform D"/>
    <property type="match status" value="1"/>
</dbReference>
<dbReference type="Proteomes" id="UP000072904">
    <property type="component" value="Chromosome 13"/>
</dbReference>
<feature type="domain" description="RRM" evidence="6">
    <location>
        <begin position="417"/>
        <end position="498"/>
    </location>
</feature>
<dbReference type="InterPro" id="IPR035979">
    <property type="entry name" value="RBD_domain_sf"/>
</dbReference>
<reference evidence="9 10" key="1">
    <citation type="journal article" date="2014" name="BMC Biol.">
        <title>A comprehensive evaluation of rodent malaria parasite genomes and gene expression.</title>
        <authorList>
            <person name="Otto T.D."/>
            <person name="Bohme U."/>
            <person name="Jackson A.P."/>
            <person name="Hunt M."/>
            <person name="Franke-Fayard B."/>
            <person name="Hoeijmakers W.A."/>
            <person name="Religa A.A."/>
            <person name="Robertson L."/>
            <person name="Sanders M."/>
            <person name="Ogun S.A."/>
            <person name="Cunningham D."/>
            <person name="Erhart A."/>
            <person name="Billker O."/>
            <person name="Khan S.M."/>
            <person name="Stunnenberg H.G."/>
            <person name="Langhorne J."/>
            <person name="Holder A.A."/>
            <person name="Waters A.P."/>
            <person name="Newbold C.I."/>
            <person name="Pain A."/>
            <person name="Berriman M."/>
            <person name="Janse C.J."/>
        </authorList>
    </citation>
    <scope>NUCLEOTIDE SEQUENCE [LARGE SCALE GENOMIC DNA]</scope>
    <source>
        <strain evidence="8 9">17X</strain>
        <strain evidence="7 10">YM</strain>
    </source>
</reference>
<keyword evidence="1" id="KW-0597">Phosphoprotein</keyword>
<dbReference type="RefSeq" id="XP_725893.1">
    <property type="nucleotide sequence ID" value="XM_720800.1"/>
</dbReference>
<dbReference type="CDD" id="cd12285">
    <property type="entry name" value="RRM3_RBM39_like"/>
    <property type="match status" value="1"/>
</dbReference>
<sequence length="698" mass="81321">MEEDNEHFDEKETTLDKKKNKKNINGNVKSQINDDNSESDENNSNTEEESLLKNDKRRKQNAKEKGNKSNITRRGRRKGEESEKEKEKDTDKDENSNSSEDEVPQKNKNKNKNKTELEENDSKHFSEHSEQGDQEEEQSDNDENEKRKKEKYKNIKHYNDEGNSNSNRDKSSDSESDQDERNRKREEKSESYKKDYHKKRRRKSHSSNDTDSSDDDDDEKRSHKSRSVKKRRHERRERRRHRDRSRGRSRDRSRGRSRDRSRDRDRERNRYRDRDRERRRERERERMRKEREREIEREKRREERRKKEELEEAKRDDLTVLVLNLDLKADERDIYEFFSEVAGKVRDIQCIKDQRSGKSKGVAYVEFYTQDSVIKALSVNGYMLKNRPIKVQSSQAEKNRAAKATKHHPIDPNDIPLKLYIGGLLGPLSNITEQELKQLFNPFGDILDVEIHRDPYTGKSKGFGFIQFHKASEAIEAMTVMNGMEVAGREIKVSYAQDSKYLLASDALKDLNIPNLNQIKAATQGGQKSTNKEEEQDNEKIDNDDDDGGGLITGASSKIALMQKLQRDTIIDASIPNTYATGTNAMARNSLNNVSNPLNNITPNIVLCNMFSPNDSSIGSDPDFFSDIIEDVREECSKYGNIIKIWLNSKNIDGKIYIKYTKNDESLKAFQCLNGRYFGGSLINAYFISNAIWESTCC</sequence>
<evidence type="ECO:0000256" key="5">
    <source>
        <dbReference type="SAM" id="MobiDB-lite"/>
    </source>
</evidence>
<evidence type="ECO:0000313" key="10">
    <source>
        <dbReference type="Proteomes" id="UP000072904"/>
    </source>
</evidence>
<evidence type="ECO:0000256" key="1">
    <source>
        <dbReference type="ARBA" id="ARBA00022553"/>
    </source>
</evidence>
<feature type="compositionally biased region" description="Basic and acidic residues" evidence="5">
    <location>
        <begin position="530"/>
        <end position="541"/>
    </location>
</feature>
<dbReference type="InterPro" id="IPR012677">
    <property type="entry name" value="Nucleotide-bd_a/b_plait_sf"/>
</dbReference>
<feature type="compositionally biased region" description="Basic and acidic residues" evidence="5">
    <location>
        <begin position="113"/>
        <end position="131"/>
    </location>
</feature>
<feature type="compositionally biased region" description="Acidic residues" evidence="5">
    <location>
        <begin position="35"/>
        <end position="49"/>
    </location>
</feature>
<dbReference type="VEuPathDB" id="PlasmoDB:PY05435"/>
<name>A0A078KKX2_PLAYE</name>
<proteinExistence type="predicted"/>
<dbReference type="GeneID" id="3791233"/>
<feature type="compositionally biased region" description="Basic residues" evidence="5">
    <location>
        <begin position="195"/>
        <end position="205"/>
    </location>
</feature>
<evidence type="ECO:0000256" key="2">
    <source>
        <dbReference type="ARBA" id="ARBA00022737"/>
    </source>
</evidence>
<feature type="compositionally biased region" description="Basic and acidic residues" evidence="5">
    <location>
        <begin position="167"/>
        <end position="194"/>
    </location>
</feature>
<dbReference type="InterPro" id="IPR006509">
    <property type="entry name" value="RBM39_SF"/>
</dbReference>
<dbReference type="InterPro" id="IPR003954">
    <property type="entry name" value="RRM_euk-type"/>
</dbReference>
<dbReference type="OMA" id="RYFAGNT"/>
<dbReference type="Gene3D" id="3.30.70.330">
    <property type="match status" value="3"/>
</dbReference>
<dbReference type="GO" id="GO:0006397">
    <property type="term" value="P:mRNA processing"/>
    <property type="evidence" value="ECO:0007669"/>
    <property type="project" value="InterPro"/>
</dbReference>
<dbReference type="KEGG" id="pyo:PY17X_1341800"/>
<dbReference type="EMBL" id="LM993667">
    <property type="protein sequence ID" value="VTZ80796.1"/>
    <property type="molecule type" value="Genomic_DNA"/>
</dbReference>
<dbReference type="OrthoDB" id="5411533at2759"/>
<accession>A0A078KKX2</accession>
<evidence type="ECO:0000256" key="3">
    <source>
        <dbReference type="ARBA" id="ARBA00022884"/>
    </source>
</evidence>
<feature type="compositionally biased region" description="Acidic residues" evidence="5">
    <location>
        <begin position="132"/>
        <end position="143"/>
    </location>
</feature>
<keyword evidence="2" id="KW-0677">Repeat</keyword>
<dbReference type="NCBIfam" id="TIGR01622">
    <property type="entry name" value="SF-CC1"/>
    <property type="match status" value="1"/>
</dbReference>
<dbReference type="SMART" id="SM00361">
    <property type="entry name" value="RRM_1"/>
    <property type="match status" value="3"/>
</dbReference>
<dbReference type="GO" id="GO:0010629">
    <property type="term" value="P:negative regulation of gene expression"/>
    <property type="evidence" value="ECO:0007669"/>
    <property type="project" value="UniProtKB-ARBA"/>
</dbReference>
<evidence type="ECO:0000256" key="4">
    <source>
        <dbReference type="PROSITE-ProRule" id="PRU00176"/>
    </source>
</evidence>
<evidence type="ECO:0000313" key="9">
    <source>
        <dbReference type="Proteomes" id="UP000072874"/>
    </source>
</evidence>
<feature type="compositionally biased region" description="Polar residues" evidence="5">
    <location>
        <begin position="520"/>
        <end position="529"/>
    </location>
</feature>
<dbReference type="VEuPathDB" id="PlasmoDB:PYYM_1338800"/>
<dbReference type="AlphaFoldDB" id="A0A078KKX2"/>